<keyword evidence="2" id="KW-1185">Reference proteome</keyword>
<evidence type="ECO:0000313" key="2">
    <source>
        <dbReference type="Proteomes" id="UP000012019"/>
    </source>
</evidence>
<sequence>MEARCFINSTEQADDLTFVLMSRLMLAMAMRTKKPSNRADVIRSKVWQFTGQSRVQQVIVPSQNYGS</sequence>
<dbReference type="Proteomes" id="UP000012019">
    <property type="component" value="Unassembled WGS sequence"/>
</dbReference>
<evidence type="ECO:0000313" key="1">
    <source>
        <dbReference type="EMBL" id="EMR13164.1"/>
    </source>
</evidence>
<name>M7PRV0_9GAMM</name>
<proteinExistence type="predicted"/>
<organism evidence="1 2">
    <name type="scientific">Methylophaga lonarensis MPL</name>
    <dbReference type="NCBI Taxonomy" id="1286106"/>
    <lineage>
        <taxon>Bacteria</taxon>
        <taxon>Pseudomonadati</taxon>
        <taxon>Pseudomonadota</taxon>
        <taxon>Gammaproteobacteria</taxon>
        <taxon>Thiotrichales</taxon>
        <taxon>Piscirickettsiaceae</taxon>
        <taxon>Methylophaga</taxon>
    </lineage>
</organism>
<gene>
    <name evidence="1" type="ORF">MPL1_06667</name>
</gene>
<reference evidence="1 2" key="1">
    <citation type="journal article" date="2013" name="Genome Announc.">
        <title>Draft Genome Sequence of Methylophaga lonarensis MPLT, a Haloalkaliphilic (Non-Methane-Utilizing) Methylotroph.</title>
        <authorList>
            <person name="Shetty S.A."/>
            <person name="Marathe N.P."/>
            <person name="Munot H."/>
            <person name="Antony C.P."/>
            <person name="Dhotre D.P."/>
            <person name="Murrell J.C."/>
            <person name="Shouche Y.S."/>
        </authorList>
    </citation>
    <scope>NUCLEOTIDE SEQUENCE [LARGE SCALE GENOMIC DNA]</scope>
    <source>
        <strain evidence="1 2">MPL</strain>
    </source>
</reference>
<comment type="caution">
    <text evidence="1">The sequence shown here is derived from an EMBL/GenBank/DDBJ whole genome shotgun (WGS) entry which is preliminary data.</text>
</comment>
<dbReference type="EMBL" id="APHR01000032">
    <property type="protein sequence ID" value="EMR13164.1"/>
    <property type="molecule type" value="Genomic_DNA"/>
</dbReference>
<protein>
    <submittedName>
        <fullName evidence="1">Uncharacterized protein</fullName>
    </submittedName>
</protein>
<dbReference type="AlphaFoldDB" id="M7PRV0"/>
<dbReference type="STRING" id="1286106.MPL1_06667"/>
<accession>M7PRV0</accession>